<dbReference type="Gene3D" id="2.40.30.10">
    <property type="entry name" value="Translation factors"/>
    <property type="match status" value="1"/>
</dbReference>
<dbReference type="Proteomes" id="UP000294947">
    <property type="component" value="Unassembled WGS sequence"/>
</dbReference>
<dbReference type="GO" id="GO:0016491">
    <property type="term" value="F:oxidoreductase activity"/>
    <property type="evidence" value="ECO:0007669"/>
    <property type="project" value="InterPro"/>
</dbReference>
<proteinExistence type="predicted"/>
<dbReference type="PRINTS" id="PR00409">
    <property type="entry name" value="PHDIOXRDTASE"/>
</dbReference>
<dbReference type="Pfam" id="PF00970">
    <property type="entry name" value="FAD_binding_6"/>
    <property type="match status" value="1"/>
</dbReference>
<dbReference type="InterPro" id="IPR008333">
    <property type="entry name" value="Cbr1-like_FAD-bd_dom"/>
</dbReference>
<comment type="caution">
    <text evidence="5">The sequence shown here is derived from an EMBL/GenBank/DDBJ whole genome shotgun (WGS) entry which is preliminary data.</text>
</comment>
<dbReference type="InterPro" id="IPR017927">
    <property type="entry name" value="FAD-bd_FR_type"/>
</dbReference>
<dbReference type="SUPFAM" id="SSF52343">
    <property type="entry name" value="Ferredoxin reductase-like, C-terminal NADP-linked domain"/>
    <property type="match status" value="1"/>
</dbReference>
<name>A0A4R4Y7B1_9PSEU</name>
<dbReference type="Gene3D" id="3.10.20.30">
    <property type="match status" value="1"/>
</dbReference>
<dbReference type="InterPro" id="IPR012675">
    <property type="entry name" value="Beta-grasp_dom_sf"/>
</dbReference>
<dbReference type="PROSITE" id="PS00197">
    <property type="entry name" value="2FE2S_FER_1"/>
    <property type="match status" value="1"/>
</dbReference>
<dbReference type="GO" id="GO:0051537">
    <property type="term" value="F:2 iron, 2 sulfur cluster binding"/>
    <property type="evidence" value="ECO:0007669"/>
    <property type="project" value="UniProtKB-KW"/>
</dbReference>
<dbReference type="Gene3D" id="3.40.50.80">
    <property type="entry name" value="Nucleotide-binding domain of ferredoxin-NADP reductase (FNR) module"/>
    <property type="match status" value="1"/>
</dbReference>
<feature type="domain" description="2Fe-2S ferredoxin-type" evidence="3">
    <location>
        <begin position="234"/>
        <end position="314"/>
    </location>
</feature>
<dbReference type="OrthoDB" id="3807506at2"/>
<keyword evidence="1" id="KW-0001">2Fe-2S</keyword>
<dbReference type="PANTHER" id="PTHR30212:SF2">
    <property type="entry name" value="PROTEIN YIIM"/>
    <property type="match status" value="1"/>
</dbReference>
<dbReference type="EMBL" id="SMKW01000071">
    <property type="protein sequence ID" value="TDD40265.1"/>
    <property type="molecule type" value="Genomic_DNA"/>
</dbReference>
<dbReference type="AlphaFoldDB" id="A0A4R4Y7B1"/>
<dbReference type="InterPro" id="IPR036010">
    <property type="entry name" value="2Fe-2S_ferredoxin-like_sf"/>
</dbReference>
<gene>
    <name evidence="5" type="ORF">E1288_35625</name>
</gene>
<dbReference type="SUPFAM" id="SSF54292">
    <property type="entry name" value="2Fe-2S ferredoxin-like"/>
    <property type="match status" value="1"/>
</dbReference>
<dbReference type="CDD" id="cd06185">
    <property type="entry name" value="PDR_like"/>
    <property type="match status" value="1"/>
</dbReference>
<dbReference type="InterPro" id="IPR001041">
    <property type="entry name" value="2Fe-2S_ferredoxin-type"/>
</dbReference>
<sequence>MSVRLLMAARLKAESWPASDVRELTFEPVHRTEFPPFIPGDHVQVQHQNGTRRDYSLIGSTNDLSTYRIAVRRESGGRGGSVLFQDELALGDLVFVSYPQGGMRIDSAAAHHVFVAGGIGVTAVLGLLGGLPCGASSEVHYCVRNRVDAAYQDVLEHSGAKLVLHESSAGGRLDVLTFVKDLPREATLYYCGPPSLMAAIADATSHFDPTRVRCESFTGVTTEPGEKLGEAFDAWLVLSKRVIRVPEDESLLQAVLRENVPVDYSCEGGACGSCVLEVVDGEIDHRDLCLSEDERKEVMTSCVSRGRGPISLRA</sequence>
<reference evidence="5 6" key="1">
    <citation type="submission" date="2019-03" db="EMBL/GenBank/DDBJ databases">
        <title>Draft genome sequences of novel Actinobacteria.</title>
        <authorList>
            <person name="Sahin N."/>
            <person name="Ay H."/>
            <person name="Saygin H."/>
        </authorList>
    </citation>
    <scope>NUCLEOTIDE SEQUENCE [LARGE SCALE GENOMIC DNA]</scope>
    <source>
        <strain evidence="5 6">7K502</strain>
    </source>
</reference>
<dbReference type="InterPro" id="IPR052353">
    <property type="entry name" value="Benzoxazolinone_Detox_Enz"/>
</dbReference>
<feature type="domain" description="FAD-binding FR-type" evidence="4">
    <location>
        <begin position="1"/>
        <end position="106"/>
    </location>
</feature>
<evidence type="ECO:0000256" key="1">
    <source>
        <dbReference type="ARBA" id="ARBA00022714"/>
    </source>
</evidence>
<evidence type="ECO:0000259" key="3">
    <source>
        <dbReference type="PROSITE" id="PS51085"/>
    </source>
</evidence>
<dbReference type="PANTHER" id="PTHR30212">
    <property type="entry name" value="PROTEIN YIIM"/>
    <property type="match status" value="1"/>
</dbReference>
<keyword evidence="2" id="KW-0411">Iron-sulfur</keyword>
<keyword evidence="1" id="KW-0408">Iron</keyword>
<dbReference type="InterPro" id="IPR006058">
    <property type="entry name" value="2Fe2S_fd_BS"/>
</dbReference>
<accession>A0A4R4Y7B1</accession>
<dbReference type="PROSITE" id="PS51384">
    <property type="entry name" value="FAD_FR"/>
    <property type="match status" value="1"/>
</dbReference>
<keyword evidence="6" id="KW-1185">Reference proteome</keyword>
<evidence type="ECO:0000313" key="5">
    <source>
        <dbReference type="EMBL" id="TDD40265.1"/>
    </source>
</evidence>
<dbReference type="InterPro" id="IPR039261">
    <property type="entry name" value="FNR_nucleotide-bd"/>
</dbReference>
<keyword evidence="1" id="KW-0479">Metal-binding</keyword>
<protein>
    <submittedName>
        <fullName evidence="5">Oxidoreductase</fullName>
    </submittedName>
</protein>
<dbReference type="InterPro" id="IPR017938">
    <property type="entry name" value="Riboflavin_synthase-like_b-brl"/>
</dbReference>
<dbReference type="RefSeq" id="WP_132493092.1">
    <property type="nucleotide sequence ID" value="NZ_SMKW01000071.1"/>
</dbReference>
<evidence type="ECO:0000256" key="2">
    <source>
        <dbReference type="ARBA" id="ARBA00023014"/>
    </source>
</evidence>
<dbReference type="CDD" id="cd00207">
    <property type="entry name" value="fer2"/>
    <property type="match status" value="1"/>
</dbReference>
<evidence type="ECO:0000313" key="6">
    <source>
        <dbReference type="Proteomes" id="UP000294947"/>
    </source>
</evidence>
<organism evidence="5 6">
    <name type="scientific">Saccharopolyspora elongata</name>
    <dbReference type="NCBI Taxonomy" id="2530387"/>
    <lineage>
        <taxon>Bacteria</taxon>
        <taxon>Bacillati</taxon>
        <taxon>Actinomycetota</taxon>
        <taxon>Actinomycetes</taxon>
        <taxon>Pseudonocardiales</taxon>
        <taxon>Pseudonocardiaceae</taxon>
        <taxon>Saccharopolyspora</taxon>
    </lineage>
</organism>
<dbReference type="PROSITE" id="PS51085">
    <property type="entry name" value="2FE2S_FER_2"/>
    <property type="match status" value="1"/>
</dbReference>
<dbReference type="SUPFAM" id="SSF63380">
    <property type="entry name" value="Riboflavin synthase domain-like"/>
    <property type="match status" value="1"/>
</dbReference>
<evidence type="ECO:0000259" key="4">
    <source>
        <dbReference type="PROSITE" id="PS51384"/>
    </source>
</evidence>
<dbReference type="Pfam" id="PF00111">
    <property type="entry name" value="Fer2"/>
    <property type="match status" value="1"/>
</dbReference>